<comment type="caution">
    <text evidence="2">The sequence shown here is derived from an EMBL/GenBank/DDBJ whole genome shotgun (WGS) entry which is preliminary data.</text>
</comment>
<dbReference type="EMBL" id="WTKP01000001">
    <property type="protein sequence ID" value="MWJ26967.1"/>
    <property type="molecule type" value="Genomic_DNA"/>
</dbReference>
<dbReference type="AlphaFoldDB" id="A0A7X3KQI2"/>
<reference evidence="2 3" key="1">
    <citation type="submission" date="2019-12" db="EMBL/GenBank/DDBJ databases">
        <title>Halomonas rutogse sp. nov. isolated from two lakes on Tibetan Plateau.</title>
        <authorList>
            <person name="Gao P."/>
        </authorList>
    </citation>
    <scope>NUCLEOTIDE SEQUENCE [LARGE SCALE GENOMIC DNA]</scope>
    <source>
        <strain evidence="2 3">ZH2S</strain>
    </source>
</reference>
<gene>
    <name evidence="2" type="ORF">GPM19_01890</name>
</gene>
<keyword evidence="3" id="KW-1185">Reference proteome</keyword>
<feature type="region of interest" description="Disordered" evidence="1">
    <location>
        <begin position="85"/>
        <end position="158"/>
    </location>
</feature>
<feature type="compositionally biased region" description="Low complexity" evidence="1">
    <location>
        <begin position="120"/>
        <end position="139"/>
    </location>
</feature>
<name>A0A7X3KQI2_9GAMM</name>
<dbReference type="Proteomes" id="UP000437638">
    <property type="component" value="Unassembled WGS sequence"/>
</dbReference>
<proteinExistence type="predicted"/>
<evidence type="ECO:0000313" key="2">
    <source>
        <dbReference type="EMBL" id="MWJ26967.1"/>
    </source>
</evidence>
<accession>A0A7X3KQI2</accession>
<protein>
    <submittedName>
        <fullName evidence="2">Uncharacterized protein</fullName>
    </submittedName>
</protein>
<evidence type="ECO:0000313" key="3">
    <source>
        <dbReference type="Proteomes" id="UP000437638"/>
    </source>
</evidence>
<sequence>MKINVEFDLTPDEFRQALGLPNVEAFQQSLLEQIQQQMESGVEGYDPMTLMRPFMQQPALQQGLSQGMTNFGTYQQMMMDMLKKAGASSYGSKAESSDNENPDAQSRQTSGHTSRDSSTDRSSSTESGGTESASGAHNAKANEKPKPAAASSRSKRNP</sequence>
<organism evidence="2 3">
    <name type="scientific">Vreelandella zhuhanensis</name>
    <dbReference type="NCBI Taxonomy" id="2684210"/>
    <lineage>
        <taxon>Bacteria</taxon>
        <taxon>Pseudomonadati</taxon>
        <taxon>Pseudomonadota</taxon>
        <taxon>Gammaproteobacteria</taxon>
        <taxon>Oceanospirillales</taxon>
        <taxon>Halomonadaceae</taxon>
        <taxon>Vreelandella</taxon>
    </lineage>
</organism>
<evidence type="ECO:0000256" key="1">
    <source>
        <dbReference type="SAM" id="MobiDB-lite"/>
    </source>
</evidence>
<dbReference type="RefSeq" id="WP_160417166.1">
    <property type="nucleotide sequence ID" value="NZ_WTKP01000001.1"/>
</dbReference>